<sequence length="440" mass="48318">MLKTVLSLSFVVATRFFGLFILLPVISLYALKFPGANEVLVGVLIGIYALMQMIFQVPFGLLSDKIGRKHTMFIGLAIFIVGSLICGFTNDIYMMIFGRFLQGCGAIGAVATAMISDFTKEEERGKAMAIMGAMIGVAFASSMVLSPILSDKFGLASLFHISTALTVLCIVLLYTAVPKEVKIKSFQENVPLSEILSDKDLSLMNLTNFFQKMLMTMAFLAIPIVLVNSMGYPENHLYKVYSVAMVFGFLAMGFAGAVGEKRGLSKQILLLGIVFFILSYAIFAVVDTKFAFMVGVVLFFIGFNMHEPIMQSCASKFAKSNQKGVVLGVFNSAGYFGSFIGGVFGGFMMSEFGIHELAMLIAVIGIIWFLLLITLTNPALFKNIYFSKDEARGLDFASLNEQKGFIESYQKGDGFVVKYNSKLTNKENLYKILGVKNEQN</sequence>
<evidence type="ECO:0000259" key="8">
    <source>
        <dbReference type="PROSITE" id="PS50850"/>
    </source>
</evidence>
<dbReference type="OrthoDB" id="9764259at2"/>
<feature type="transmembrane region" description="Helical" evidence="7">
    <location>
        <begin position="155"/>
        <end position="177"/>
    </location>
</feature>
<evidence type="ECO:0000313" key="9">
    <source>
        <dbReference type="EMBL" id="CZE46857.1"/>
    </source>
</evidence>
<evidence type="ECO:0000256" key="7">
    <source>
        <dbReference type="SAM" id="Phobius"/>
    </source>
</evidence>
<dbReference type="InterPro" id="IPR050171">
    <property type="entry name" value="MFS_Transporters"/>
</dbReference>
<dbReference type="InterPro" id="IPR020846">
    <property type="entry name" value="MFS_dom"/>
</dbReference>
<evidence type="ECO:0000256" key="1">
    <source>
        <dbReference type="ARBA" id="ARBA00004651"/>
    </source>
</evidence>
<evidence type="ECO:0000256" key="4">
    <source>
        <dbReference type="ARBA" id="ARBA00022692"/>
    </source>
</evidence>
<organism evidence="9 10">
    <name type="scientific">Campylobacter geochelonis</name>
    <dbReference type="NCBI Taxonomy" id="1780362"/>
    <lineage>
        <taxon>Bacteria</taxon>
        <taxon>Pseudomonadati</taxon>
        <taxon>Campylobacterota</taxon>
        <taxon>Epsilonproteobacteria</taxon>
        <taxon>Campylobacterales</taxon>
        <taxon>Campylobacteraceae</taxon>
        <taxon>Campylobacter</taxon>
    </lineage>
</organism>
<feature type="domain" description="Major facilitator superfamily (MFS) profile" evidence="8">
    <location>
        <begin position="4"/>
        <end position="377"/>
    </location>
</feature>
<keyword evidence="4 7" id="KW-0812">Transmembrane</keyword>
<dbReference type="EMBL" id="FIZP01000001">
    <property type="protein sequence ID" value="CZE46857.1"/>
    <property type="molecule type" value="Genomic_DNA"/>
</dbReference>
<name>A0A128E9V5_9BACT</name>
<dbReference type="RefSeq" id="WP_075493109.1">
    <property type="nucleotide sequence ID" value="NZ_CP053844.1"/>
</dbReference>
<dbReference type="PANTHER" id="PTHR23517">
    <property type="entry name" value="RESISTANCE PROTEIN MDTM, PUTATIVE-RELATED-RELATED"/>
    <property type="match status" value="1"/>
</dbReference>
<protein>
    <submittedName>
        <fullName evidence="9">Multidrug-efflux transporter</fullName>
    </submittedName>
</protein>
<dbReference type="GO" id="GO:0022857">
    <property type="term" value="F:transmembrane transporter activity"/>
    <property type="evidence" value="ECO:0007669"/>
    <property type="project" value="InterPro"/>
</dbReference>
<evidence type="ECO:0000256" key="2">
    <source>
        <dbReference type="ARBA" id="ARBA00022448"/>
    </source>
</evidence>
<feature type="transmembrane region" description="Helical" evidence="7">
    <location>
        <begin position="357"/>
        <end position="380"/>
    </location>
</feature>
<proteinExistence type="predicted"/>
<keyword evidence="5 7" id="KW-1133">Transmembrane helix</keyword>
<feature type="transmembrane region" description="Helical" evidence="7">
    <location>
        <begin position="325"/>
        <end position="345"/>
    </location>
</feature>
<feature type="transmembrane region" description="Helical" evidence="7">
    <location>
        <begin position="268"/>
        <end position="284"/>
    </location>
</feature>
<keyword evidence="10" id="KW-1185">Reference proteome</keyword>
<comment type="subcellular location">
    <subcellularLocation>
        <location evidence="1">Cell membrane</location>
        <topology evidence="1">Multi-pass membrane protein</topology>
    </subcellularLocation>
</comment>
<dbReference type="CDD" id="cd17472">
    <property type="entry name" value="MFS_YajR_like"/>
    <property type="match status" value="1"/>
</dbReference>
<feature type="transmembrane region" description="Helical" evidence="7">
    <location>
        <begin position="238"/>
        <end position="256"/>
    </location>
</feature>
<accession>A0A128E9V5</accession>
<dbReference type="SUPFAM" id="SSF103473">
    <property type="entry name" value="MFS general substrate transporter"/>
    <property type="match status" value="1"/>
</dbReference>
<feature type="transmembrane region" description="Helical" evidence="7">
    <location>
        <begin position="12"/>
        <end position="33"/>
    </location>
</feature>
<dbReference type="AlphaFoldDB" id="A0A128E9V5"/>
<gene>
    <name evidence="9" type="primary">yajR</name>
    <name evidence="9" type="ORF">ERS672216_00592</name>
</gene>
<dbReference type="GO" id="GO:0005886">
    <property type="term" value="C:plasma membrane"/>
    <property type="evidence" value="ECO:0007669"/>
    <property type="project" value="UniProtKB-SubCell"/>
</dbReference>
<dbReference type="InterPro" id="IPR001958">
    <property type="entry name" value="Tet-R_TetA/multi-R_MdtG-like"/>
</dbReference>
<feature type="transmembrane region" description="Helical" evidence="7">
    <location>
        <begin position="39"/>
        <end position="61"/>
    </location>
</feature>
<feature type="transmembrane region" description="Helical" evidence="7">
    <location>
        <begin position="73"/>
        <end position="90"/>
    </location>
</feature>
<evidence type="ECO:0000313" key="10">
    <source>
        <dbReference type="Proteomes" id="UP000069632"/>
    </source>
</evidence>
<dbReference type="Pfam" id="PF07690">
    <property type="entry name" value="MFS_1"/>
    <property type="match status" value="1"/>
</dbReference>
<dbReference type="InterPro" id="IPR011701">
    <property type="entry name" value="MFS"/>
</dbReference>
<keyword evidence="3" id="KW-1003">Cell membrane</keyword>
<keyword evidence="2" id="KW-0813">Transport</keyword>
<dbReference type="InterPro" id="IPR036259">
    <property type="entry name" value="MFS_trans_sf"/>
</dbReference>
<dbReference type="Gene3D" id="1.20.1250.20">
    <property type="entry name" value="MFS general substrate transporter like domains"/>
    <property type="match status" value="1"/>
</dbReference>
<keyword evidence="6 7" id="KW-0472">Membrane</keyword>
<feature type="transmembrane region" description="Helical" evidence="7">
    <location>
        <begin position="213"/>
        <end position="232"/>
    </location>
</feature>
<feature type="transmembrane region" description="Helical" evidence="7">
    <location>
        <begin position="127"/>
        <end position="149"/>
    </location>
</feature>
<dbReference type="PRINTS" id="PR01035">
    <property type="entry name" value="TCRTETA"/>
</dbReference>
<evidence type="ECO:0000256" key="5">
    <source>
        <dbReference type="ARBA" id="ARBA00022989"/>
    </source>
</evidence>
<dbReference type="PANTHER" id="PTHR23517:SF2">
    <property type="entry name" value="MULTIDRUG RESISTANCE PROTEIN MDTH"/>
    <property type="match status" value="1"/>
</dbReference>
<dbReference type="Proteomes" id="UP000069632">
    <property type="component" value="Unassembled WGS sequence"/>
</dbReference>
<evidence type="ECO:0000256" key="3">
    <source>
        <dbReference type="ARBA" id="ARBA00022475"/>
    </source>
</evidence>
<evidence type="ECO:0000256" key="6">
    <source>
        <dbReference type="ARBA" id="ARBA00023136"/>
    </source>
</evidence>
<reference evidence="9 10" key="1">
    <citation type="submission" date="2016-02" db="EMBL/GenBank/DDBJ databases">
        <authorList>
            <consortium name="Pathogen Informatics"/>
        </authorList>
    </citation>
    <scope>NUCLEOTIDE SEQUENCE [LARGE SCALE GENOMIC DNA]</scope>
    <source>
        <strain evidence="9 10">RC20</strain>
    </source>
</reference>
<dbReference type="PROSITE" id="PS50850">
    <property type="entry name" value="MFS"/>
    <property type="match status" value="1"/>
</dbReference>